<proteinExistence type="predicted"/>
<feature type="region of interest" description="Disordered" evidence="1">
    <location>
        <begin position="1"/>
        <end position="27"/>
    </location>
</feature>
<keyword evidence="3" id="KW-1185">Reference proteome</keyword>
<evidence type="ECO:0000313" key="3">
    <source>
        <dbReference type="Proteomes" id="UP000249334"/>
    </source>
</evidence>
<comment type="caution">
    <text evidence="2">The sequence shown here is derived from an EMBL/GenBank/DDBJ whole genome shotgun (WGS) entry which is preliminary data.</text>
</comment>
<evidence type="ECO:0000313" key="2">
    <source>
        <dbReference type="EMBL" id="RAN94942.1"/>
    </source>
</evidence>
<dbReference type="Proteomes" id="UP000249334">
    <property type="component" value="Unassembled WGS sequence"/>
</dbReference>
<reference evidence="2 3" key="1">
    <citation type="submission" date="2018-03" db="EMBL/GenBank/DDBJ databases">
        <title>Genomic framework for the identification of Micromonospora saelicesensis and Micromonospora noduli.</title>
        <authorList>
            <person name="Riesco R."/>
            <person name="Trujillo M.E."/>
        </authorList>
    </citation>
    <scope>NUCLEOTIDE SEQUENCE [LARGE SCALE GENOMIC DNA]</scope>
    <source>
        <strain evidence="2 3">GAR05</strain>
    </source>
</reference>
<name>A0ABX9CEM5_9ACTN</name>
<accession>A0ABX9CEM5</accession>
<evidence type="ECO:0000256" key="1">
    <source>
        <dbReference type="SAM" id="MobiDB-lite"/>
    </source>
</evidence>
<sequence>MTLRYTALTSDTPPAPGRGSLPGERLGGPAVRVGVTRTAGHPGQCVAGGMLCSYWKTLCGSYFALILRSRGKLCPQ</sequence>
<protein>
    <submittedName>
        <fullName evidence="2">Uncharacterized protein</fullName>
    </submittedName>
</protein>
<gene>
    <name evidence="2" type="ORF">GAR05_04708</name>
</gene>
<dbReference type="EMBL" id="PXXW01000038">
    <property type="protein sequence ID" value="RAN94942.1"/>
    <property type="molecule type" value="Genomic_DNA"/>
</dbReference>
<organism evidence="2 3">
    <name type="scientific">Micromonospora saelicesensis</name>
    <dbReference type="NCBI Taxonomy" id="285676"/>
    <lineage>
        <taxon>Bacteria</taxon>
        <taxon>Bacillati</taxon>
        <taxon>Actinomycetota</taxon>
        <taxon>Actinomycetes</taxon>
        <taxon>Micromonosporales</taxon>
        <taxon>Micromonosporaceae</taxon>
        <taxon>Micromonospora</taxon>
    </lineage>
</organism>